<name>X1LN99_9ZZZZ</name>
<feature type="non-terminal residue" evidence="3">
    <location>
        <position position="189"/>
    </location>
</feature>
<evidence type="ECO:0000256" key="1">
    <source>
        <dbReference type="SAM" id="Phobius"/>
    </source>
</evidence>
<gene>
    <name evidence="3" type="ORF">S06H3_27377</name>
</gene>
<keyword evidence="1" id="KW-0472">Membrane</keyword>
<keyword evidence="1" id="KW-1133">Transmembrane helix</keyword>
<organism evidence="3">
    <name type="scientific">marine sediment metagenome</name>
    <dbReference type="NCBI Taxonomy" id="412755"/>
    <lineage>
        <taxon>unclassified sequences</taxon>
        <taxon>metagenomes</taxon>
        <taxon>ecological metagenomes</taxon>
    </lineage>
</organism>
<evidence type="ECO:0000259" key="2">
    <source>
        <dbReference type="Pfam" id="PF18915"/>
    </source>
</evidence>
<reference evidence="3" key="1">
    <citation type="journal article" date="2014" name="Front. Microbiol.">
        <title>High frequency of phylogenetically diverse reductive dehalogenase-homologous genes in deep subseafloor sedimentary metagenomes.</title>
        <authorList>
            <person name="Kawai M."/>
            <person name="Futagami T."/>
            <person name="Toyoda A."/>
            <person name="Takaki Y."/>
            <person name="Nishi S."/>
            <person name="Hori S."/>
            <person name="Arai W."/>
            <person name="Tsubouchi T."/>
            <person name="Morono Y."/>
            <person name="Uchiyama I."/>
            <person name="Ito T."/>
            <person name="Fujiyama A."/>
            <person name="Inagaki F."/>
            <person name="Takami H."/>
        </authorList>
    </citation>
    <scope>NUCLEOTIDE SEQUENCE</scope>
    <source>
        <strain evidence="3">Expedition CK06-06</strain>
    </source>
</reference>
<keyword evidence="1" id="KW-0812">Transmembrane</keyword>
<dbReference type="AlphaFoldDB" id="X1LN99"/>
<dbReference type="EMBL" id="BARV01015876">
    <property type="protein sequence ID" value="GAI20548.1"/>
    <property type="molecule type" value="Genomic_DNA"/>
</dbReference>
<dbReference type="InterPro" id="IPR043725">
    <property type="entry name" value="DUF5667"/>
</dbReference>
<evidence type="ECO:0000313" key="3">
    <source>
        <dbReference type="EMBL" id="GAI20548.1"/>
    </source>
</evidence>
<feature type="transmembrane region" description="Helical" evidence="1">
    <location>
        <begin position="91"/>
        <end position="112"/>
    </location>
</feature>
<sequence>MRKPKEFDNILDDCLERLLTKGETIEQCLESYPEQADELKPLLQTVLATKKASAIQPRPEFKARARYQFLSALQAMEAKRSRPFLGWQPRWATAVITVLILLLVGGSTVAAASNSMPDKPLYPVKLATEHVQLALTPSDIGKAQLLAKLADKRVAEIVYLANQGKSGQIELATQRLDAYLARVAILTTA</sequence>
<protein>
    <recommendedName>
        <fullName evidence="2">DUF5667 domain-containing protein</fullName>
    </recommendedName>
</protein>
<proteinExistence type="predicted"/>
<dbReference type="Pfam" id="PF18915">
    <property type="entry name" value="DUF5667"/>
    <property type="match status" value="1"/>
</dbReference>
<feature type="domain" description="DUF5667" evidence="2">
    <location>
        <begin position="115"/>
        <end position="177"/>
    </location>
</feature>
<accession>X1LN99</accession>
<comment type="caution">
    <text evidence="3">The sequence shown here is derived from an EMBL/GenBank/DDBJ whole genome shotgun (WGS) entry which is preliminary data.</text>
</comment>